<dbReference type="EMBL" id="UZAE01015691">
    <property type="protein sequence ID" value="VDO16421.1"/>
    <property type="molecule type" value="Genomic_DNA"/>
</dbReference>
<evidence type="ECO:0000313" key="2">
    <source>
        <dbReference type="Proteomes" id="UP000278807"/>
    </source>
</evidence>
<accession>A0A0R3U0H5</accession>
<dbReference type="InterPro" id="IPR003961">
    <property type="entry name" value="FN3_dom"/>
</dbReference>
<dbReference type="Gene3D" id="2.60.40.10">
    <property type="entry name" value="Immunoglobulins"/>
    <property type="match status" value="1"/>
</dbReference>
<organism evidence="3">
    <name type="scientific">Rodentolepis nana</name>
    <name type="common">Dwarf tapeworm</name>
    <name type="synonym">Hymenolepis nana</name>
    <dbReference type="NCBI Taxonomy" id="102285"/>
    <lineage>
        <taxon>Eukaryota</taxon>
        <taxon>Metazoa</taxon>
        <taxon>Spiralia</taxon>
        <taxon>Lophotrochozoa</taxon>
        <taxon>Platyhelminthes</taxon>
        <taxon>Cestoda</taxon>
        <taxon>Eucestoda</taxon>
        <taxon>Cyclophyllidea</taxon>
        <taxon>Hymenolepididae</taxon>
        <taxon>Rodentolepis</taxon>
    </lineage>
</organism>
<dbReference type="AlphaFoldDB" id="A0A0R3U0H5"/>
<dbReference type="WBParaSite" id="HNAJ_0001362401-mRNA-1">
    <property type="protein sequence ID" value="HNAJ_0001362401-mRNA-1"/>
    <property type="gene ID" value="HNAJ_0001362401"/>
</dbReference>
<reference evidence="1 2" key="2">
    <citation type="submission" date="2018-11" db="EMBL/GenBank/DDBJ databases">
        <authorList>
            <consortium name="Pathogen Informatics"/>
        </authorList>
    </citation>
    <scope>NUCLEOTIDE SEQUENCE [LARGE SCALE GENOMIC DNA]</scope>
</reference>
<keyword evidence="2" id="KW-1185">Reference proteome</keyword>
<dbReference type="Proteomes" id="UP000278807">
    <property type="component" value="Unassembled WGS sequence"/>
</dbReference>
<proteinExistence type="predicted"/>
<gene>
    <name evidence="1" type="ORF">HNAJ_LOCUS13598</name>
</gene>
<reference evidence="3" key="1">
    <citation type="submission" date="2017-02" db="UniProtKB">
        <authorList>
            <consortium name="WormBaseParasite"/>
        </authorList>
    </citation>
    <scope>IDENTIFICATION</scope>
</reference>
<name>A0A0R3U0H5_RODNA</name>
<evidence type="ECO:0000313" key="3">
    <source>
        <dbReference type="WBParaSite" id="HNAJ_0001362401-mRNA-1"/>
    </source>
</evidence>
<sequence>MGQVVRYEANVQMHGIWGRNCDSAYAVSPFHIAPPPQNAQLQHIAANWARLTWEAVNASKAEVVKYQVHCRNSSSEWKQFKTTWLVFDLPLDDDIVEARVRAFHMLCNIRDSKILGEMSW</sequence>
<dbReference type="CDD" id="cd00063">
    <property type="entry name" value="FN3"/>
    <property type="match status" value="1"/>
</dbReference>
<dbReference type="InterPro" id="IPR013783">
    <property type="entry name" value="Ig-like_fold"/>
</dbReference>
<dbReference type="InterPro" id="IPR036116">
    <property type="entry name" value="FN3_sf"/>
</dbReference>
<dbReference type="SUPFAM" id="SSF49265">
    <property type="entry name" value="Fibronectin type III"/>
    <property type="match status" value="1"/>
</dbReference>
<evidence type="ECO:0000313" key="1">
    <source>
        <dbReference type="EMBL" id="VDO16421.1"/>
    </source>
</evidence>
<protein>
    <submittedName>
        <fullName evidence="3">Fibronectin type-III domain-containing protein</fullName>
    </submittedName>
</protein>